<protein>
    <recommendedName>
        <fullName evidence="3">DivIVA domain-containing protein</fullName>
    </recommendedName>
</protein>
<dbReference type="RefSeq" id="WP_147328639.1">
    <property type="nucleotide sequence ID" value="NZ_CP144375.1"/>
</dbReference>
<accession>A0A3E0HED2</accession>
<dbReference type="AlphaFoldDB" id="A0A3E0HED2"/>
<evidence type="ECO:0008006" key="3">
    <source>
        <dbReference type="Google" id="ProtNLM"/>
    </source>
</evidence>
<sequence>MSAAEPAARRVPAALALLALRQSGYAIAAATLRSWVFRGHITRTDDGYDLDEITSYLDRRAEDDHRA</sequence>
<dbReference type="Proteomes" id="UP000256269">
    <property type="component" value="Unassembled WGS sequence"/>
</dbReference>
<dbReference type="EMBL" id="QUNO01000009">
    <property type="protein sequence ID" value="REH43629.1"/>
    <property type="molecule type" value="Genomic_DNA"/>
</dbReference>
<organism evidence="1 2">
    <name type="scientific">Kutzneria buriramensis</name>
    <dbReference type="NCBI Taxonomy" id="1045776"/>
    <lineage>
        <taxon>Bacteria</taxon>
        <taxon>Bacillati</taxon>
        <taxon>Actinomycetota</taxon>
        <taxon>Actinomycetes</taxon>
        <taxon>Pseudonocardiales</taxon>
        <taxon>Pseudonocardiaceae</taxon>
        <taxon>Kutzneria</taxon>
    </lineage>
</organism>
<proteinExistence type="predicted"/>
<evidence type="ECO:0000313" key="1">
    <source>
        <dbReference type="EMBL" id="REH43629.1"/>
    </source>
</evidence>
<reference evidence="1 2" key="1">
    <citation type="submission" date="2018-08" db="EMBL/GenBank/DDBJ databases">
        <title>Genomic Encyclopedia of Archaeal and Bacterial Type Strains, Phase II (KMG-II): from individual species to whole genera.</title>
        <authorList>
            <person name="Goeker M."/>
        </authorList>
    </citation>
    <scope>NUCLEOTIDE SEQUENCE [LARGE SCALE GENOMIC DNA]</scope>
    <source>
        <strain evidence="1 2">DSM 45791</strain>
    </source>
</reference>
<gene>
    <name evidence="1" type="ORF">BCF44_109172</name>
</gene>
<dbReference type="OrthoDB" id="3629869at2"/>
<comment type="caution">
    <text evidence="1">The sequence shown here is derived from an EMBL/GenBank/DDBJ whole genome shotgun (WGS) entry which is preliminary data.</text>
</comment>
<name>A0A3E0HED2_9PSEU</name>
<evidence type="ECO:0000313" key="2">
    <source>
        <dbReference type="Proteomes" id="UP000256269"/>
    </source>
</evidence>
<keyword evidence="2" id="KW-1185">Reference proteome</keyword>